<feature type="region of interest" description="Disordered" evidence="2">
    <location>
        <begin position="49"/>
        <end position="317"/>
    </location>
</feature>
<dbReference type="PANTHER" id="PTHR46584">
    <property type="entry name" value="HMG DOMAIN-CONTAINING PROTEIN 4"/>
    <property type="match status" value="1"/>
</dbReference>
<feature type="compositionally biased region" description="Basic and acidic residues" evidence="2">
    <location>
        <begin position="219"/>
        <end position="237"/>
    </location>
</feature>
<comment type="caution">
    <text evidence="4">The sequence shown here is derived from an EMBL/GenBank/DDBJ whole genome shotgun (WGS) entry which is preliminary data.</text>
</comment>
<feature type="compositionally biased region" description="Basic and acidic residues" evidence="2">
    <location>
        <begin position="286"/>
        <end position="296"/>
    </location>
</feature>
<feature type="compositionally biased region" description="Basic and acidic residues" evidence="2">
    <location>
        <begin position="457"/>
        <end position="470"/>
    </location>
</feature>
<dbReference type="GO" id="GO:0003677">
    <property type="term" value="F:DNA binding"/>
    <property type="evidence" value="ECO:0007669"/>
    <property type="project" value="UniProtKB-UniRule"/>
</dbReference>
<evidence type="ECO:0000259" key="3">
    <source>
        <dbReference type="PROSITE" id="PS50118"/>
    </source>
</evidence>
<feature type="compositionally biased region" description="Low complexity" evidence="2">
    <location>
        <begin position="199"/>
        <end position="213"/>
    </location>
</feature>
<keyword evidence="1" id="KW-0238">DNA-binding</keyword>
<dbReference type="InterPro" id="IPR025228">
    <property type="entry name" value="DUF4171"/>
</dbReference>
<protein>
    <recommendedName>
        <fullName evidence="3">HMG box domain-containing protein</fullName>
    </recommendedName>
</protein>
<keyword evidence="5" id="KW-1185">Reference proteome</keyword>
<dbReference type="Pfam" id="PF00505">
    <property type="entry name" value="HMG_box"/>
    <property type="match status" value="1"/>
</dbReference>
<dbReference type="InterPro" id="IPR048016">
    <property type="entry name" value="HMGXB4_HMG-box"/>
</dbReference>
<feature type="region of interest" description="Disordered" evidence="2">
    <location>
        <begin position="347"/>
        <end position="474"/>
    </location>
</feature>
<feature type="domain" description="HMG box" evidence="3">
    <location>
        <begin position="472"/>
        <end position="540"/>
    </location>
</feature>
<feature type="compositionally biased region" description="Polar residues" evidence="2">
    <location>
        <begin position="126"/>
        <end position="136"/>
    </location>
</feature>
<feature type="compositionally biased region" description="Basic residues" evidence="2">
    <location>
        <begin position="383"/>
        <end position="392"/>
    </location>
</feature>
<evidence type="ECO:0000313" key="5">
    <source>
        <dbReference type="Proteomes" id="UP001152622"/>
    </source>
</evidence>
<evidence type="ECO:0000256" key="2">
    <source>
        <dbReference type="SAM" id="MobiDB-lite"/>
    </source>
</evidence>
<organism evidence="4 5">
    <name type="scientific">Synaphobranchus kaupii</name>
    <name type="common">Kaup's arrowtooth eel</name>
    <dbReference type="NCBI Taxonomy" id="118154"/>
    <lineage>
        <taxon>Eukaryota</taxon>
        <taxon>Metazoa</taxon>
        <taxon>Chordata</taxon>
        <taxon>Craniata</taxon>
        <taxon>Vertebrata</taxon>
        <taxon>Euteleostomi</taxon>
        <taxon>Actinopterygii</taxon>
        <taxon>Neopterygii</taxon>
        <taxon>Teleostei</taxon>
        <taxon>Anguilliformes</taxon>
        <taxon>Synaphobranchidae</taxon>
        <taxon>Synaphobranchus</taxon>
    </lineage>
</organism>
<feature type="compositionally biased region" description="Low complexity" evidence="2">
    <location>
        <begin position="167"/>
        <end position="192"/>
    </location>
</feature>
<dbReference type="GO" id="GO:0005634">
    <property type="term" value="C:nucleus"/>
    <property type="evidence" value="ECO:0007669"/>
    <property type="project" value="UniProtKB-UniRule"/>
</dbReference>
<keyword evidence="1" id="KW-0539">Nucleus</keyword>
<feature type="compositionally biased region" description="Low complexity" evidence="2">
    <location>
        <begin position="256"/>
        <end position="265"/>
    </location>
</feature>
<feature type="DNA-binding region" description="HMG box" evidence="1">
    <location>
        <begin position="472"/>
        <end position="540"/>
    </location>
</feature>
<evidence type="ECO:0000313" key="4">
    <source>
        <dbReference type="EMBL" id="KAJ8345119.1"/>
    </source>
</evidence>
<feature type="compositionally biased region" description="Basic and acidic residues" evidence="2">
    <location>
        <begin position="372"/>
        <end position="382"/>
    </location>
</feature>
<dbReference type="SUPFAM" id="SSF47095">
    <property type="entry name" value="HMG-box"/>
    <property type="match status" value="1"/>
</dbReference>
<dbReference type="AlphaFoldDB" id="A0A9Q1IMA3"/>
<gene>
    <name evidence="4" type="ORF">SKAU_G00293120</name>
</gene>
<sequence>MAFEEIKKKGMIEVSGMDGDVGLVAGRSQREKRRSYKDLLREEEEIAAQVRKSSKKRPKDSELFLLGGESHKKKKKHSSGDYFYRDLQGSGPPPHKKKRKSSDHASGSSSHHAPHSTDTAMGLLQAITSPMATGSEPNPHLHKKPLYPPLLRELLLQGAQARGGAGPSSARESHSSSSSSHSRSTSSSSSSSSKKHSKSSLYHSGGAASASTGPTGGHGHGEPLTLREAEGAQDEAHPLAQGEGGGARGQRGRARGWGSARGSPSRPSPPPPPSLHRHPASGKVGPKKEKDRDRVLLSKAPKKKQQNRDPLPVVGEEVEVEGHYGAALGGLAAESSSSAGELEAGELVIDDSYTHLAKKKKKSKKSKKKKEKEREREKDKSGREKKHSRGGGKKGIVGQTGSTVLLSPGDASRVHAHSHSSANHNAGVGIYTMTSPVSSSHHHPGSDLQNEKKKKKEEKEREKPDKEKDKPKKKNMTAYQVFCKEYRVNINAEQPGLVFGELSRKLADVWKQLPEKDKLVWKQKAQYLQHKQNKAEATTVKRKGSGAEGCKSKGSVKSAGGGGVMSPSRVSVGVSLSPARVPEVDPIDAAAHLQLLGESLSLIGHRLQETEGMVAVSGSLSVLLDSILCALGPLACLTTQVPELNGCPRHVLSNTLDNIAYVMPGL</sequence>
<dbReference type="OrthoDB" id="4777606at2759"/>
<dbReference type="EMBL" id="JAINUF010000012">
    <property type="protein sequence ID" value="KAJ8345119.1"/>
    <property type="molecule type" value="Genomic_DNA"/>
</dbReference>
<evidence type="ECO:0000256" key="1">
    <source>
        <dbReference type="PROSITE-ProRule" id="PRU00267"/>
    </source>
</evidence>
<proteinExistence type="predicted"/>
<dbReference type="InterPro" id="IPR042477">
    <property type="entry name" value="HMGXB4"/>
</dbReference>
<reference evidence="4" key="1">
    <citation type="journal article" date="2023" name="Science">
        <title>Genome structures resolve the early diversification of teleost fishes.</title>
        <authorList>
            <person name="Parey E."/>
            <person name="Louis A."/>
            <person name="Montfort J."/>
            <person name="Bouchez O."/>
            <person name="Roques C."/>
            <person name="Iampietro C."/>
            <person name="Lluch J."/>
            <person name="Castinel A."/>
            <person name="Donnadieu C."/>
            <person name="Desvignes T."/>
            <person name="Floi Bucao C."/>
            <person name="Jouanno E."/>
            <person name="Wen M."/>
            <person name="Mejri S."/>
            <person name="Dirks R."/>
            <person name="Jansen H."/>
            <person name="Henkel C."/>
            <person name="Chen W.J."/>
            <person name="Zahm M."/>
            <person name="Cabau C."/>
            <person name="Klopp C."/>
            <person name="Thompson A.W."/>
            <person name="Robinson-Rechavi M."/>
            <person name="Braasch I."/>
            <person name="Lecointre G."/>
            <person name="Bobe J."/>
            <person name="Postlethwait J.H."/>
            <person name="Berthelot C."/>
            <person name="Roest Crollius H."/>
            <person name="Guiguen Y."/>
        </authorList>
    </citation>
    <scope>NUCLEOTIDE SEQUENCE</scope>
    <source>
        <strain evidence="4">WJC10195</strain>
    </source>
</reference>
<feature type="compositionally biased region" description="Low complexity" evidence="2">
    <location>
        <begin position="149"/>
        <end position="160"/>
    </location>
</feature>
<dbReference type="SMART" id="SM00398">
    <property type="entry name" value="HMG"/>
    <property type="match status" value="1"/>
</dbReference>
<name>A0A9Q1IMA3_SYNKA</name>
<dbReference type="CDD" id="cd21982">
    <property type="entry name" value="HMG-box_HMGXB4"/>
    <property type="match status" value="1"/>
</dbReference>
<accession>A0A9Q1IMA3</accession>
<dbReference type="PROSITE" id="PS50118">
    <property type="entry name" value="HMG_BOX_2"/>
    <property type="match status" value="1"/>
</dbReference>
<feature type="region of interest" description="Disordered" evidence="2">
    <location>
        <begin position="536"/>
        <end position="565"/>
    </location>
</feature>
<dbReference type="PANTHER" id="PTHR46584:SF1">
    <property type="entry name" value="HMG DOMAIN-CONTAINING PROTEIN 4"/>
    <property type="match status" value="1"/>
</dbReference>
<feature type="compositionally biased region" description="Basic residues" evidence="2">
    <location>
        <begin position="356"/>
        <end position="371"/>
    </location>
</feature>
<dbReference type="InterPro" id="IPR009071">
    <property type="entry name" value="HMG_box_dom"/>
</dbReference>
<dbReference type="Gene3D" id="1.10.30.10">
    <property type="entry name" value="High mobility group box domain"/>
    <property type="match status" value="1"/>
</dbReference>
<dbReference type="InterPro" id="IPR036910">
    <property type="entry name" value="HMG_box_dom_sf"/>
</dbReference>
<dbReference type="Proteomes" id="UP001152622">
    <property type="component" value="Chromosome 12"/>
</dbReference>
<dbReference type="Pfam" id="PF13775">
    <property type="entry name" value="DUF4171"/>
    <property type="match status" value="1"/>
</dbReference>